<feature type="compositionally biased region" description="Pro residues" evidence="3">
    <location>
        <begin position="391"/>
        <end position="426"/>
    </location>
</feature>
<feature type="compositionally biased region" description="Pro residues" evidence="3">
    <location>
        <begin position="197"/>
        <end position="221"/>
    </location>
</feature>
<evidence type="ECO:0000313" key="5">
    <source>
        <dbReference type="EMBL" id="PFX17768.1"/>
    </source>
</evidence>
<feature type="compositionally biased region" description="Basic and acidic residues" evidence="3">
    <location>
        <begin position="334"/>
        <end position="347"/>
    </location>
</feature>
<gene>
    <name evidence="5" type="primary">Wbp11</name>
    <name evidence="5" type="ORF">AWC38_SpisGene17889</name>
</gene>
<dbReference type="Proteomes" id="UP000225706">
    <property type="component" value="Unassembled WGS sequence"/>
</dbReference>
<dbReference type="PANTHER" id="PTHR13361">
    <property type="entry name" value="WW DOMAIN-BINDING PROTEIN 11"/>
    <property type="match status" value="1"/>
</dbReference>
<keyword evidence="6" id="KW-1185">Reference proteome</keyword>
<feature type="compositionally biased region" description="Polar residues" evidence="3">
    <location>
        <begin position="1"/>
        <end position="11"/>
    </location>
</feature>
<feature type="region of interest" description="Disordered" evidence="3">
    <location>
        <begin position="532"/>
        <end position="567"/>
    </location>
</feature>
<proteinExistence type="predicted"/>
<name>A0A2B4RN59_STYPI</name>
<evidence type="ECO:0000256" key="3">
    <source>
        <dbReference type="SAM" id="MobiDB-lite"/>
    </source>
</evidence>
<feature type="compositionally biased region" description="Acidic residues" evidence="3">
    <location>
        <begin position="224"/>
        <end position="251"/>
    </location>
</feature>
<dbReference type="GO" id="GO:0006396">
    <property type="term" value="P:RNA processing"/>
    <property type="evidence" value="ECO:0007669"/>
    <property type="project" value="InterPro"/>
</dbReference>
<evidence type="ECO:0000256" key="2">
    <source>
        <dbReference type="ARBA" id="ARBA00023242"/>
    </source>
</evidence>
<feature type="compositionally biased region" description="Polar residues" evidence="3">
    <location>
        <begin position="306"/>
        <end position="321"/>
    </location>
</feature>
<evidence type="ECO:0000256" key="1">
    <source>
        <dbReference type="ARBA" id="ARBA00004123"/>
    </source>
</evidence>
<evidence type="ECO:0000313" key="6">
    <source>
        <dbReference type="Proteomes" id="UP000225706"/>
    </source>
</evidence>
<comment type="subcellular location">
    <subcellularLocation>
        <location evidence="1">Nucleus</location>
    </subcellularLocation>
</comment>
<feature type="region of interest" description="Disordered" evidence="3">
    <location>
        <begin position="134"/>
        <end position="497"/>
    </location>
</feature>
<dbReference type="AlphaFoldDB" id="A0A2B4RN59"/>
<feature type="compositionally biased region" description="Pro residues" evidence="3">
    <location>
        <begin position="162"/>
        <end position="190"/>
    </location>
</feature>
<feature type="compositionally biased region" description="Pro residues" evidence="3">
    <location>
        <begin position="356"/>
        <end position="370"/>
    </location>
</feature>
<feature type="region of interest" description="Disordered" evidence="3">
    <location>
        <begin position="1"/>
        <end position="42"/>
    </location>
</feature>
<dbReference type="GO" id="GO:0005681">
    <property type="term" value="C:spliceosomal complex"/>
    <property type="evidence" value="ECO:0007669"/>
    <property type="project" value="TreeGrafter"/>
</dbReference>
<protein>
    <submittedName>
        <fullName evidence="5">WW domain-binding protein 11</fullName>
    </submittedName>
</protein>
<feature type="compositionally biased region" description="Basic residues" evidence="3">
    <location>
        <begin position="28"/>
        <end position="38"/>
    </location>
</feature>
<evidence type="ECO:0000259" key="4">
    <source>
        <dbReference type="Pfam" id="PF09429"/>
    </source>
</evidence>
<feature type="domain" description="Wbp11/ELF5/Saf1 N-terminal" evidence="4">
    <location>
        <begin position="12"/>
        <end position="93"/>
    </location>
</feature>
<dbReference type="PANTHER" id="PTHR13361:SF1">
    <property type="entry name" value="WW DOMAIN-BINDING PROTEIN 11"/>
    <property type="match status" value="1"/>
</dbReference>
<dbReference type="Pfam" id="PF09429">
    <property type="entry name" value="Wbp11"/>
    <property type="match status" value="1"/>
</dbReference>
<accession>A0A2B4RN59</accession>
<dbReference type="STRING" id="50429.A0A2B4RN59"/>
<feature type="compositionally biased region" description="Low complexity" evidence="3">
    <location>
        <begin position="371"/>
        <end position="385"/>
    </location>
</feature>
<comment type="caution">
    <text evidence="5">The sequence shown here is derived from an EMBL/GenBank/DDBJ whole genome shotgun (WGS) entry which is preliminary data.</text>
</comment>
<reference evidence="6" key="1">
    <citation type="journal article" date="2017" name="bioRxiv">
        <title>Comparative analysis of the genomes of Stylophora pistillata and Acropora digitifera provides evidence for extensive differences between species of corals.</title>
        <authorList>
            <person name="Voolstra C.R."/>
            <person name="Li Y."/>
            <person name="Liew Y.J."/>
            <person name="Baumgarten S."/>
            <person name="Zoccola D."/>
            <person name="Flot J.-F."/>
            <person name="Tambutte S."/>
            <person name="Allemand D."/>
            <person name="Aranda M."/>
        </authorList>
    </citation>
    <scope>NUCLEOTIDE SEQUENCE [LARGE SCALE GENOMIC DNA]</scope>
</reference>
<feature type="compositionally biased region" description="Pro residues" evidence="3">
    <location>
        <begin position="446"/>
        <end position="471"/>
    </location>
</feature>
<keyword evidence="2" id="KW-0539">Nucleus</keyword>
<organism evidence="5 6">
    <name type="scientific">Stylophora pistillata</name>
    <name type="common">Smooth cauliflower coral</name>
    <dbReference type="NCBI Taxonomy" id="50429"/>
    <lineage>
        <taxon>Eukaryota</taxon>
        <taxon>Metazoa</taxon>
        <taxon>Cnidaria</taxon>
        <taxon>Anthozoa</taxon>
        <taxon>Hexacorallia</taxon>
        <taxon>Scleractinia</taxon>
        <taxon>Astrocoeniina</taxon>
        <taxon>Pocilloporidae</taxon>
        <taxon>Stylophora</taxon>
    </lineage>
</organism>
<dbReference type="OrthoDB" id="10067323at2759"/>
<feature type="compositionally biased region" description="Basic and acidic residues" evidence="3">
    <location>
        <begin position="286"/>
        <end position="300"/>
    </location>
</feature>
<feature type="compositionally biased region" description="Low complexity" evidence="3">
    <location>
        <begin position="436"/>
        <end position="445"/>
    </location>
</feature>
<dbReference type="EMBL" id="LSMT01000449">
    <property type="protein sequence ID" value="PFX17768.1"/>
    <property type="molecule type" value="Genomic_DNA"/>
</dbReference>
<feature type="compositionally biased region" description="Pro residues" evidence="3">
    <location>
        <begin position="141"/>
        <end position="150"/>
    </location>
</feature>
<sequence>MGRRSISTTKSGKFMNPTDQARKEARKRELKKNKKQRKMVREAVLKSKDPQRILEEIEKIETMEIDAGPVPLPNDKALKEKKRKLKETLDRMLKLYEKDDPSHSGQMRQLIADSERKRLQAQLSAHEIRQKVLAEEARIPPDIPLPPNIPLPHAGMLMPSDIPLPGPLPGQLPLPPGLIPPGPPPGPPPKRSTGIIPPGPPPGPPPGMPPMSAPPPLPPGVAPEDMESGPYDDDDSEESTSESGGEEEEYDPAVPLGRLEGDAGDGQPLGDRRNSRDDDMDDSEGDKEMGERQRTVRFADEVENSGGESQSSKTAGTTSIQDFLLKMAGQPLPDKPHEAGNEGDQSRKPMAQTGQPQPPGPPPGPPPGQLPLPGSQQPGGLPIQPNFQIRAPPPRMFPPGPPPGRPPGPPPGMPGMVPPGPPPGLPPNMMAHAMARGPRPLMQQPMPMPPVRPGLPRPPGPPPGMMPPPPHGAVLSAPPTFISKPPMANPGGEVGKGATISKEATATISAKPQLRNTQAELTKLVPTALRVKREQPKSKAKLRPPGAVPETVESIPQQVSQPKVAETGTKDDAYALFMKEMQGLL</sequence>
<dbReference type="InterPro" id="IPR019007">
    <property type="entry name" value="Wbp11/ELF5/Saf1_N"/>
</dbReference>